<evidence type="ECO:0000313" key="2">
    <source>
        <dbReference type="EMBL" id="CAG2250138.1"/>
    </source>
</evidence>
<proteinExistence type="predicted"/>
<accession>A0A8S3V658</accession>
<dbReference type="OrthoDB" id="6191788at2759"/>
<reference evidence="2" key="1">
    <citation type="submission" date="2021-03" db="EMBL/GenBank/DDBJ databases">
        <authorList>
            <person name="Bekaert M."/>
        </authorList>
    </citation>
    <scope>NUCLEOTIDE SEQUENCE</scope>
</reference>
<evidence type="ECO:0000313" key="3">
    <source>
        <dbReference type="Proteomes" id="UP000683360"/>
    </source>
</evidence>
<evidence type="ECO:0000256" key="1">
    <source>
        <dbReference type="SAM" id="MobiDB-lite"/>
    </source>
</evidence>
<dbReference type="EMBL" id="CAJPWZ010003039">
    <property type="protein sequence ID" value="CAG2250138.1"/>
    <property type="molecule type" value="Genomic_DNA"/>
</dbReference>
<gene>
    <name evidence="2" type="ORF">MEDL_61871</name>
</gene>
<sequence>MYIHIRRCGDDTHETHNSSETGNLLKLTCGIGSTTITYTTQSVEQITTTATTTTTAVPVTTTVPTTNIATTTTIPTTSTDTNELAITTFTSTDSYVTTNKAKQPEHKELSDTTETHNNPEFSFDNDGNYSTVDLDEILPGDDLTGDYSSNDLVNLTPTESNINGITNEKPIFAPKPKQNVIIKDDVYSVPDKKRVKHLTAPGENGCEYAVVNKPNTSNVDKVKINPQREICMQL</sequence>
<organism evidence="2 3">
    <name type="scientific">Mytilus edulis</name>
    <name type="common">Blue mussel</name>
    <dbReference type="NCBI Taxonomy" id="6550"/>
    <lineage>
        <taxon>Eukaryota</taxon>
        <taxon>Metazoa</taxon>
        <taxon>Spiralia</taxon>
        <taxon>Lophotrochozoa</taxon>
        <taxon>Mollusca</taxon>
        <taxon>Bivalvia</taxon>
        <taxon>Autobranchia</taxon>
        <taxon>Pteriomorphia</taxon>
        <taxon>Mytilida</taxon>
        <taxon>Mytiloidea</taxon>
        <taxon>Mytilidae</taxon>
        <taxon>Mytilinae</taxon>
        <taxon>Mytilus</taxon>
    </lineage>
</organism>
<dbReference type="AlphaFoldDB" id="A0A8S3V658"/>
<dbReference type="Proteomes" id="UP000683360">
    <property type="component" value="Unassembled WGS sequence"/>
</dbReference>
<feature type="region of interest" description="Disordered" evidence="1">
    <location>
        <begin position="101"/>
        <end position="128"/>
    </location>
</feature>
<comment type="caution">
    <text evidence="2">The sequence shown here is derived from an EMBL/GenBank/DDBJ whole genome shotgun (WGS) entry which is preliminary data.</text>
</comment>
<protein>
    <submittedName>
        <fullName evidence="2">Uncharacterized protein</fullName>
    </submittedName>
</protein>
<feature type="compositionally biased region" description="Basic and acidic residues" evidence="1">
    <location>
        <begin position="102"/>
        <end position="114"/>
    </location>
</feature>
<keyword evidence="3" id="KW-1185">Reference proteome</keyword>
<feature type="compositionally biased region" description="Polar residues" evidence="1">
    <location>
        <begin position="115"/>
        <end position="128"/>
    </location>
</feature>
<name>A0A8S3V658_MYTED</name>